<dbReference type="AlphaFoldDB" id="A0A392UJ60"/>
<dbReference type="EMBL" id="LXQA010839863">
    <property type="protein sequence ID" value="MCI73502.1"/>
    <property type="molecule type" value="Genomic_DNA"/>
</dbReference>
<dbReference type="InterPro" id="IPR002885">
    <property type="entry name" value="PPR_rpt"/>
</dbReference>
<accession>A0A392UJ60</accession>
<dbReference type="InterPro" id="IPR011990">
    <property type="entry name" value="TPR-like_helical_dom_sf"/>
</dbReference>
<sequence>GSLKVVVEKLCLKGYVSYAEKMTKDLAMKFFPDEAMCDLLVVGYCIDGKIEEARRLAGEIYRGGFELGVGAYNAMLDC</sequence>
<proteinExistence type="predicted"/>
<evidence type="ECO:0000313" key="4">
    <source>
        <dbReference type="Proteomes" id="UP000265520"/>
    </source>
</evidence>
<reference evidence="3 4" key="1">
    <citation type="journal article" date="2018" name="Front. Plant Sci.">
        <title>Red Clover (Trifolium pratense) and Zigzag Clover (T. medium) - A Picture of Genomic Similarities and Differences.</title>
        <authorList>
            <person name="Dluhosova J."/>
            <person name="Istvanek J."/>
            <person name="Nedelnik J."/>
            <person name="Repkova J."/>
        </authorList>
    </citation>
    <scope>NUCLEOTIDE SEQUENCE [LARGE SCALE GENOMIC DNA]</scope>
    <source>
        <strain evidence="4">cv. 10/8</strain>
        <tissue evidence="3">Leaf</tissue>
    </source>
</reference>
<name>A0A392UJ60_9FABA</name>
<dbReference type="Gene3D" id="1.25.40.10">
    <property type="entry name" value="Tetratricopeptide repeat domain"/>
    <property type="match status" value="1"/>
</dbReference>
<feature type="repeat" description="PPR" evidence="2">
    <location>
        <begin position="33"/>
        <end position="67"/>
    </location>
</feature>
<evidence type="ECO:0000256" key="2">
    <source>
        <dbReference type="PROSITE-ProRule" id="PRU00708"/>
    </source>
</evidence>
<dbReference type="PROSITE" id="PS51375">
    <property type="entry name" value="PPR"/>
    <property type="match status" value="1"/>
</dbReference>
<dbReference type="Proteomes" id="UP000265520">
    <property type="component" value="Unassembled WGS sequence"/>
</dbReference>
<feature type="non-terminal residue" evidence="3">
    <location>
        <position position="1"/>
    </location>
</feature>
<keyword evidence="4" id="KW-1185">Reference proteome</keyword>
<evidence type="ECO:0000256" key="1">
    <source>
        <dbReference type="ARBA" id="ARBA00022737"/>
    </source>
</evidence>
<evidence type="ECO:0000313" key="3">
    <source>
        <dbReference type="EMBL" id="MCI73502.1"/>
    </source>
</evidence>
<comment type="caution">
    <text evidence="3">The sequence shown here is derived from an EMBL/GenBank/DDBJ whole genome shotgun (WGS) entry which is preliminary data.</text>
</comment>
<feature type="non-terminal residue" evidence="3">
    <location>
        <position position="78"/>
    </location>
</feature>
<protein>
    <submittedName>
        <fullName evidence="3">Pentatricopeptide repeat-containing protein mitochondrial-like</fullName>
    </submittedName>
</protein>
<keyword evidence="1" id="KW-0677">Repeat</keyword>
<organism evidence="3 4">
    <name type="scientific">Trifolium medium</name>
    <dbReference type="NCBI Taxonomy" id="97028"/>
    <lineage>
        <taxon>Eukaryota</taxon>
        <taxon>Viridiplantae</taxon>
        <taxon>Streptophyta</taxon>
        <taxon>Embryophyta</taxon>
        <taxon>Tracheophyta</taxon>
        <taxon>Spermatophyta</taxon>
        <taxon>Magnoliopsida</taxon>
        <taxon>eudicotyledons</taxon>
        <taxon>Gunneridae</taxon>
        <taxon>Pentapetalae</taxon>
        <taxon>rosids</taxon>
        <taxon>fabids</taxon>
        <taxon>Fabales</taxon>
        <taxon>Fabaceae</taxon>
        <taxon>Papilionoideae</taxon>
        <taxon>50 kb inversion clade</taxon>
        <taxon>NPAAA clade</taxon>
        <taxon>Hologalegina</taxon>
        <taxon>IRL clade</taxon>
        <taxon>Trifolieae</taxon>
        <taxon>Trifolium</taxon>
    </lineage>
</organism>